<evidence type="ECO:0000259" key="2">
    <source>
        <dbReference type="Pfam" id="PF03372"/>
    </source>
</evidence>
<feature type="domain" description="Endonuclease/exonuclease/phosphatase" evidence="2">
    <location>
        <begin position="123"/>
        <end position="328"/>
    </location>
</feature>
<accession>A0A2W2GK44</accession>
<keyword evidence="4" id="KW-1185">Reference proteome</keyword>
<dbReference type="AlphaFoldDB" id="A0A2W2GK44"/>
<keyword evidence="3" id="KW-0540">Nuclease</keyword>
<evidence type="ECO:0000313" key="3">
    <source>
        <dbReference type="EMBL" id="PZG37498.1"/>
    </source>
</evidence>
<feature type="transmembrane region" description="Helical" evidence="1">
    <location>
        <begin position="89"/>
        <end position="108"/>
    </location>
</feature>
<keyword evidence="1" id="KW-0812">Transmembrane</keyword>
<dbReference type="Pfam" id="PF03372">
    <property type="entry name" value="Exo_endo_phos"/>
    <property type="match status" value="1"/>
</dbReference>
<dbReference type="Gene3D" id="3.60.10.10">
    <property type="entry name" value="Endonuclease/exonuclease/phosphatase"/>
    <property type="match status" value="1"/>
</dbReference>
<dbReference type="SUPFAM" id="SSF56219">
    <property type="entry name" value="DNase I-like"/>
    <property type="match status" value="1"/>
</dbReference>
<reference evidence="3 4" key="1">
    <citation type="submission" date="2018-01" db="EMBL/GenBank/DDBJ databases">
        <title>Draft genome sequence of Sphaerisporangium sp. 7K107.</title>
        <authorList>
            <person name="Sahin N."/>
            <person name="Saygin H."/>
            <person name="Ay H."/>
        </authorList>
    </citation>
    <scope>NUCLEOTIDE SEQUENCE [LARGE SCALE GENOMIC DNA]</scope>
    <source>
        <strain evidence="3 4">7K107</strain>
    </source>
</reference>
<organism evidence="3 4">
    <name type="scientific">Spongiactinospora gelatinilytica</name>
    <dbReference type="NCBI Taxonomy" id="2666298"/>
    <lineage>
        <taxon>Bacteria</taxon>
        <taxon>Bacillati</taxon>
        <taxon>Actinomycetota</taxon>
        <taxon>Actinomycetes</taxon>
        <taxon>Streptosporangiales</taxon>
        <taxon>Streptosporangiaceae</taxon>
        <taxon>Spongiactinospora</taxon>
    </lineage>
</organism>
<keyword evidence="1" id="KW-1133">Transmembrane helix</keyword>
<sequence>MERSERIDDPPGVATLVPPLPGGVRRDRRGGTVVLWAMTATCLGWGALRLTGWEPVFRWSQAVSFTPYLAVAALVPLAWAALTRRWRAAVTAFVAVAMFAVIMLPRMLPGTQPPARGPALRIMTLNMWNGNVSISALMEQVRRYRPDVLTLQEVTGPVPERLAAEGMAGLLPYAYTLPEEDANGVAIYARHPVSEGRRLPGTGPGQAAAIVTMPDGRRVEIVSVHACAPSSGWRTACWEPSVRRLPGAGGPLRVLAGDFNATLDHAVLRGLIATGYRDAADATGHGLTMTWPYHEQPFFFPKIAIDHVLADERIAVRDFRAVTLPGDDHRLTVTDLTLP</sequence>
<dbReference type="InterPro" id="IPR036691">
    <property type="entry name" value="Endo/exonu/phosph_ase_sf"/>
</dbReference>
<keyword evidence="3" id="KW-0378">Hydrolase</keyword>
<name>A0A2W2GK44_9ACTN</name>
<keyword evidence="3" id="KW-0255">Endonuclease</keyword>
<gene>
    <name evidence="3" type="ORF">C1I98_25255</name>
</gene>
<dbReference type="Proteomes" id="UP000248544">
    <property type="component" value="Unassembled WGS sequence"/>
</dbReference>
<feature type="transmembrane region" description="Helical" evidence="1">
    <location>
        <begin position="65"/>
        <end position="82"/>
    </location>
</feature>
<dbReference type="GO" id="GO:0004519">
    <property type="term" value="F:endonuclease activity"/>
    <property type="evidence" value="ECO:0007669"/>
    <property type="project" value="UniProtKB-KW"/>
</dbReference>
<evidence type="ECO:0000256" key="1">
    <source>
        <dbReference type="SAM" id="Phobius"/>
    </source>
</evidence>
<keyword evidence="1" id="KW-0472">Membrane</keyword>
<protein>
    <submittedName>
        <fullName evidence="3">Endonuclease</fullName>
    </submittedName>
</protein>
<dbReference type="InterPro" id="IPR005135">
    <property type="entry name" value="Endo/exonuclease/phosphatase"/>
</dbReference>
<dbReference type="EMBL" id="POUA01000231">
    <property type="protein sequence ID" value="PZG37498.1"/>
    <property type="molecule type" value="Genomic_DNA"/>
</dbReference>
<comment type="caution">
    <text evidence="3">The sequence shown here is derived from an EMBL/GenBank/DDBJ whole genome shotgun (WGS) entry which is preliminary data.</text>
</comment>
<proteinExistence type="predicted"/>
<feature type="transmembrane region" description="Helical" evidence="1">
    <location>
        <begin position="33"/>
        <end position="53"/>
    </location>
</feature>
<dbReference type="RefSeq" id="WP_111169925.1">
    <property type="nucleotide sequence ID" value="NZ_POUA01000231.1"/>
</dbReference>
<evidence type="ECO:0000313" key="4">
    <source>
        <dbReference type="Proteomes" id="UP000248544"/>
    </source>
</evidence>